<dbReference type="EMBL" id="LAZR01003131">
    <property type="protein sequence ID" value="KKN21630.1"/>
    <property type="molecule type" value="Genomic_DNA"/>
</dbReference>
<accession>A0A0F9NQ64</accession>
<sequence>MLSVKYFDCSDFYRNLIKNLALARGLFNVKKHNLKDTFKKIDSGNKIIQNLNVNHPVLENDIFLKNIRKGMELNNDFKDFFTNFFTNLNYENLIKFEIKNYYILLFIEFETYLSNCIRSLLLKFPQILDKKSISREELSELENLDRDSIDEILIDKLIHEMSYGDLLDLFNNYKKILGIKHEIDRNLIVKLNGYREIRHLHIHKSGKIDSVFIQKVGKYGLDSKKIGINELTNGVKVEITMEMLEKAELLVLDVAYIFDKSYMKIFNK</sequence>
<comment type="caution">
    <text evidence="1">The sequence shown here is derived from an EMBL/GenBank/DDBJ whole genome shotgun (WGS) entry which is preliminary data.</text>
</comment>
<gene>
    <name evidence="1" type="ORF">LCGC14_0923420</name>
</gene>
<proteinExistence type="predicted"/>
<name>A0A0F9NQ64_9ZZZZ</name>
<organism evidence="1">
    <name type="scientific">marine sediment metagenome</name>
    <dbReference type="NCBI Taxonomy" id="412755"/>
    <lineage>
        <taxon>unclassified sequences</taxon>
        <taxon>metagenomes</taxon>
        <taxon>ecological metagenomes</taxon>
    </lineage>
</organism>
<protein>
    <submittedName>
        <fullName evidence="1">Uncharacterized protein</fullName>
    </submittedName>
</protein>
<reference evidence="1" key="1">
    <citation type="journal article" date="2015" name="Nature">
        <title>Complex archaea that bridge the gap between prokaryotes and eukaryotes.</title>
        <authorList>
            <person name="Spang A."/>
            <person name="Saw J.H."/>
            <person name="Jorgensen S.L."/>
            <person name="Zaremba-Niedzwiedzka K."/>
            <person name="Martijn J."/>
            <person name="Lind A.E."/>
            <person name="van Eijk R."/>
            <person name="Schleper C."/>
            <person name="Guy L."/>
            <person name="Ettema T.J."/>
        </authorList>
    </citation>
    <scope>NUCLEOTIDE SEQUENCE</scope>
</reference>
<dbReference type="AlphaFoldDB" id="A0A0F9NQ64"/>
<evidence type="ECO:0000313" key="1">
    <source>
        <dbReference type="EMBL" id="KKN21630.1"/>
    </source>
</evidence>